<dbReference type="GO" id="GO:0051262">
    <property type="term" value="P:protein tetramerization"/>
    <property type="evidence" value="ECO:0007669"/>
    <property type="project" value="InterPro"/>
</dbReference>
<dbReference type="InterPro" id="IPR035958">
    <property type="entry name" value="SecB-like_sf"/>
</dbReference>
<name>A0AA48KWB5_9ALTE</name>
<keyword evidence="4 5" id="KW-0811">Translocation</keyword>
<dbReference type="NCBIfam" id="NF004393">
    <property type="entry name" value="PRK05751.1-4"/>
    <property type="match status" value="1"/>
</dbReference>
<evidence type="ECO:0000256" key="2">
    <source>
        <dbReference type="ARBA" id="ARBA00022448"/>
    </source>
</evidence>
<evidence type="ECO:0000256" key="1">
    <source>
        <dbReference type="ARBA" id="ARBA00009990"/>
    </source>
</evidence>
<accession>A0AA48KWB5</accession>
<evidence type="ECO:0000256" key="3">
    <source>
        <dbReference type="ARBA" id="ARBA00022927"/>
    </source>
</evidence>
<comment type="subcellular location">
    <subcellularLocation>
        <location evidence="5">Cytoplasm</location>
    </subcellularLocation>
</comment>
<dbReference type="AlphaFoldDB" id="A0AA48KWB5"/>
<dbReference type="Pfam" id="PF02556">
    <property type="entry name" value="SecB"/>
    <property type="match status" value="1"/>
</dbReference>
<dbReference type="InterPro" id="IPR003708">
    <property type="entry name" value="SecB"/>
</dbReference>
<dbReference type="EMBL" id="AP027272">
    <property type="protein sequence ID" value="BDX08375.1"/>
    <property type="molecule type" value="Genomic_DNA"/>
</dbReference>
<dbReference type="GO" id="GO:0006457">
    <property type="term" value="P:protein folding"/>
    <property type="evidence" value="ECO:0007669"/>
    <property type="project" value="UniProtKB-UniRule"/>
</dbReference>
<dbReference type="PANTHER" id="PTHR36918:SF1">
    <property type="entry name" value="PROTEIN-EXPORT PROTEIN SECB"/>
    <property type="match status" value="1"/>
</dbReference>
<keyword evidence="5" id="KW-0143">Chaperone</keyword>
<keyword evidence="5" id="KW-0963">Cytoplasm</keyword>
<dbReference type="GO" id="GO:0005737">
    <property type="term" value="C:cytoplasm"/>
    <property type="evidence" value="ECO:0007669"/>
    <property type="project" value="UniProtKB-SubCell"/>
</dbReference>
<organism evidence="6 7">
    <name type="scientific">Planctobacterium marinum</name>
    <dbReference type="NCBI Taxonomy" id="1631968"/>
    <lineage>
        <taxon>Bacteria</taxon>
        <taxon>Pseudomonadati</taxon>
        <taxon>Pseudomonadota</taxon>
        <taxon>Gammaproteobacteria</taxon>
        <taxon>Alteromonadales</taxon>
        <taxon>Alteromonadaceae</taxon>
        <taxon>Planctobacterium</taxon>
    </lineage>
</organism>
<protein>
    <recommendedName>
        <fullName evidence="5">Protein-export protein SecB</fullName>
    </recommendedName>
</protein>
<dbReference type="GO" id="GO:0015031">
    <property type="term" value="P:protein transport"/>
    <property type="evidence" value="ECO:0007669"/>
    <property type="project" value="UniProtKB-UniRule"/>
</dbReference>
<proteinExistence type="inferred from homology"/>
<evidence type="ECO:0000313" key="6">
    <source>
        <dbReference type="EMBL" id="BDX08375.1"/>
    </source>
</evidence>
<keyword evidence="2 5" id="KW-0813">Transport</keyword>
<dbReference type="HAMAP" id="MF_00821">
    <property type="entry name" value="SecB"/>
    <property type="match status" value="1"/>
</dbReference>
<keyword evidence="7" id="KW-1185">Reference proteome</keyword>
<reference evidence="6" key="1">
    <citation type="submission" date="2023-01" db="EMBL/GenBank/DDBJ databases">
        <title>Complete genome sequence of Planctobacterium marinum strain Dej080120_11.</title>
        <authorList>
            <person name="Ueki S."/>
            <person name="Maruyama F."/>
        </authorList>
    </citation>
    <scope>NUCLEOTIDE SEQUENCE</scope>
    <source>
        <strain evidence="6">Dej080120_11</strain>
    </source>
</reference>
<evidence type="ECO:0000256" key="4">
    <source>
        <dbReference type="ARBA" id="ARBA00023010"/>
    </source>
</evidence>
<comment type="subunit">
    <text evidence="5">Homotetramer, a dimer of dimers. One homotetramer interacts with 1 SecA dimer.</text>
</comment>
<dbReference type="Gene3D" id="3.10.420.10">
    <property type="entry name" value="SecB-like"/>
    <property type="match status" value="1"/>
</dbReference>
<gene>
    <name evidence="5 6" type="primary">secB</name>
    <name evidence="6" type="ORF">MACH26_38960</name>
</gene>
<sequence length="173" mass="19425">MADEIQTGAQEDAPQAKTAQFQIQRIYCKDISFETPNSPAIFTKEWKPEMKVDMDTKSKKLEDNNYEVVLTVTLQAKIEDQTAFLVEVQQAGVFLIGEDMPEPQKAHMIGAFCPNTLFPYARETVASLINKGTFPVFNLQPVNFDAIFAQYMQKRAQQAQAEAEQAASEAPLQ</sequence>
<comment type="similarity">
    <text evidence="1 5">Belongs to the SecB family.</text>
</comment>
<comment type="function">
    <text evidence="5">One of the proteins required for the normal export of preproteins out of the cell cytoplasm. It is a molecular chaperone that binds to a subset of precursor proteins, maintaining them in a translocation-competent state. It also specifically binds to its receptor SecA.</text>
</comment>
<dbReference type="PRINTS" id="PR01594">
    <property type="entry name" value="SECBCHAPRONE"/>
</dbReference>
<dbReference type="RefSeq" id="WP_338294447.1">
    <property type="nucleotide sequence ID" value="NZ_AP027272.1"/>
</dbReference>
<dbReference type="KEGG" id="pmaw:MACH26_38960"/>
<evidence type="ECO:0000313" key="7">
    <source>
        <dbReference type="Proteomes" id="UP001333710"/>
    </source>
</evidence>
<dbReference type="SUPFAM" id="SSF54611">
    <property type="entry name" value="SecB-like"/>
    <property type="match status" value="1"/>
</dbReference>
<dbReference type="GO" id="GO:0051082">
    <property type="term" value="F:unfolded protein binding"/>
    <property type="evidence" value="ECO:0007669"/>
    <property type="project" value="InterPro"/>
</dbReference>
<dbReference type="PANTHER" id="PTHR36918">
    <property type="match status" value="1"/>
</dbReference>
<keyword evidence="3 5" id="KW-0653">Protein transport</keyword>
<dbReference type="Proteomes" id="UP001333710">
    <property type="component" value="Chromosome"/>
</dbReference>
<evidence type="ECO:0000256" key="5">
    <source>
        <dbReference type="HAMAP-Rule" id="MF_00821"/>
    </source>
</evidence>
<dbReference type="NCBIfam" id="TIGR00809">
    <property type="entry name" value="secB"/>
    <property type="match status" value="1"/>
</dbReference>